<keyword evidence="1" id="KW-0175">Coiled coil</keyword>
<feature type="coiled-coil region" evidence="1">
    <location>
        <begin position="50"/>
        <end position="77"/>
    </location>
</feature>
<proteinExistence type="predicted"/>
<sequence>MDKTFILSILVWAVPCYTQLNSGNPVSNITTTVSPPVIITIATEKPVLINPDYEKKLQEYKTKIDSLQSSLARLNATLLSRIVGLETGHYNVLAERVTVVEKGATDVKHQIETIEGSIDTKVSELGQHVQGELDAMGDKMNATRSLVHSLEAGKVQRLVIQNEIWRKNFKNLNGTINRLGKARG</sequence>
<dbReference type="AlphaFoldDB" id="A0A226EPL1"/>
<evidence type="ECO:0000313" key="4">
    <source>
        <dbReference type="Proteomes" id="UP000198287"/>
    </source>
</evidence>
<dbReference type="Proteomes" id="UP000198287">
    <property type="component" value="Unassembled WGS sequence"/>
</dbReference>
<name>A0A226EPL1_FOLCA</name>
<organism evidence="3 4">
    <name type="scientific">Folsomia candida</name>
    <name type="common">Springtail</name>
    <dbReference type="NCBI Taxonomy" id="158441"/>
    <lineage>
        <taxon>Eukaryota</taxon>
        <taxon>Metazoa</taxon>
        <taxon>Ecdysozoa</taxon>
        <taxon>Arthropoda</taxon>
        <taxon>Hexapoda</taxon>
        <taxon>Collembola</taxon>
        <taxon>Entomobryomorpha</taxon>
        <taxon>Isotomoidea</taxon>
        <taxon>Isotomidae</taxon>
        <taxon>Proisotominae</taxon>
        <taxon>Folsomia</taxon>
    </lineage>
</organism>
<feature type="chain" id="PRO_5012601393" evidence="2">
    <location>
        <begin position="19"/>
        <end position="184"/>
    </location>
</feature>
<evidence type="ECO:0000256" key="1">
    <source>
        <dbReference type="SAM" id="Coils"/>
    </source>
</evidence>
<comment type="caution">
    <text evidence="3">The sequence shown here is derived from an EMBL/GenBank/DDBJ whole genome shotgun (WGS) entry which is preliminary data.</text>
</comment>
<feature type="signal peptide" evidence="2">
    <location>
        <begin position="1"/>
        <end position="18"/>
    </location>
</feature>
<evidence type="ECO:0000313" key="3">
    <source>
        <dbReference type="EMBL" id="OXA58984.1"/>
    </source>
</evidence>
<protein>
    <submittedName>
        <fullName evidence="3">Uncharacterized protein</fullName>
    </submittedName>
</protein>
<dbReference type="EMBL" id="LNIX01000002">
    <property type="protein sequence ID" value="OXA58984.1"/>
    <property type="molecule type" value="Genomic_DNA"/>
</dbReference>
<gene>
    <name evidence="3" type="ORF">Fcan01_04884</name>
</gene>
<keyword evidence="4" id="KW-1185">Reference proteome</keyword>
<reference evidence="3 4" key="1">
    <citation type="submission" date="2015-12" db="EMBL/GenBank/DDBJ databases">
        <title>The genome of Folsomia candida.</title>
        <authorList>
            <person name="Faddeeva A."/>
            <person name="Derks M.F."/>
            <person name="Anvar Y."/>
            <person name="Smit S."/>
            <person name="Van Straalen N."/>
            <person name="Roelofs D."/>
        </authorList>
    </citation>
    <scope>NUCLEOTIDE SEQUENCE [LARGE SCALE GENOMIC DNA]</scope>
    <source>
        <strain evidence="3 4">VU population</strain>
        <tissue evidence="3">Whole body</tissue>
    </source>
</reference>
<evidence type="ECO:0000256" key="2">
    <source>
        <dbReference type="SAM" id="SignalP"/>
    </source>
</evidence>
<keyword evidence="2" id="KW-0732">Signal</keyword>
<accession>A0A226EPL1</accession>